<accession>A0ABS9FXY1</accession>
<dbReference type="RefSeq" id="WP_268946929.1">
    <property type="nucleotide sequence ID" value="NZ_WKDU01000053.1"/>
</dbReference>
<proteinExistence type="predicted"/>
<dbReference type="InterPro" id="IPR013783">
    <property type="entry name" value="Ig-like_fold"/>
</dbReference>
<dbReference type="Pfam" id="PF17936">
    <property type="entry name" value="Big_6"/>
    <property type="match status" value="6"/>
</dbReference>
<evidence type="ECO:0000259" key="2">
    <source>
        <dbReference type="Pfam" id="PF17936"/>
    </source>
</evidence>
<feature type="domain" description="Bacterial Ig" evidence="2">
    <location>
        <begin position="4061"/>
        <end position="4136"/>
    </location>
</feature>
<gene>
    <name evidence="4" type="ORF">GIW47_27010</name>
</gene>
<dbReference type="NCBIfam" id="NF033677">
    <property type="entry name" value="biofilm_BapA_N"/>
    <property type="match status" value="1"/>
</dbReference>
<feature type="domain" description="Bacterial Ig" evidence="2">
    <location>
        <begin position="3978"/>
        <end position="4054"/>
    </location>
</feature>
<protein>
    <submittedName>
        <fullName evidence="4">BapA prefix-like domain-containing protein</fullName>
    </submittedName>
</protein>
<evidence type="ECO:0000259" key="3">
    <source>
        <dbReference type="Pfam" id="PF22783"/>
    </source>
</evidence>
<reference evidence="4 5" key="1">
    <citation type="submission" date="2019-11" db="EMBL/GenBank/DDBJ databases">
        <title>Epiphytic Pseudomonas syringae from cherry orchards.</title>
        <authorList>
            <person name="Hulin M.T."/>
        </authorList>
    </citation>
    <scope>NUCLEOTIDE SEQUENCE [LARGE SCALE GENOMIC DNA]</scope>
    <source>
        <strain evidence="4 5">PA-6-3B</strain>
    </source>
</reference>
<feature type="domain" description="Bacterial Ig" evidence="2">
    <location>
        <begin position="4319"/>
        <end position="4380"/>
    </location>
</feature>
<feature type="domain" description="Bacterial Ig" evidence="2">
    <location>
        <begin position="4232"/>
        <end position="4309"/>
    </location>
</feature>
<organism evidence="4 5">
    <name type="scientific">Pseudomonas lactis</name>
    <dbReference type="NCBI Taxonomy" id="1615674"/>
    <lineage>
        <taxon>Bacteria</taxon>
        <taxon>Pseudomonadati</taxon>
        <taxon>Pseudomonadota</taxon>
        <taxon>Gammaproteobacteria</taxon>
        <taxon>Pseudomonadales</taxon>
        <taxon>Pseudomonadaceae</taxon>
        <taxon>Pseudomonas</taxon>
    </lineage>
</organism>
<name>A0ABS9FXY1_9PSED</name>
<feature type="domain" description="Bacterial Ig" evidence="2">
    <location>
        <begin position="4146"/>
        <end position="4224"/>
    </location>
</feature>
<evidence type="ECO:0000313" key="4">
    <source>
        <dbReference type="EMBL" id="MCF5156249.1"/>
    </source>
</evidence>
<dbReference type="EMBL" id="WKDU01000053">
    <property type="protein sequence ID" value="MCF5156249.1"/>
    <property type="molecule type" value="Genomic_DNA"/>
</dbReference>
<keyword evidence="5" id="KW-1185">Reference proteome</keyword>
<dbReference type="Gene3D" id="2.60.40.10">
    <property type="entry name" value="Immunoglobulins"/>
    <property type="match status" value="1"/>
</dbReference>
<dbReference type="Proteomes" id="UP000814074">
    <property type="component" value="Unassembled WGS sequence"/>
</dbReference>
<feature type="domain" description="Biofilm-associated protein BapA-like prefix-like" evidence="3">
    <location>
        <begin position="1"/>
        <end position="115"/>
    </location>
</feature>
<feature type="region of interest" description="Disordered" evidence="1">
    <location>
        <begin position="2352"/>
        <end position="2377"/>
    </location>
</feature>
<feature type="region of interest" description="Disordered" evidence="1">
    <location>
        <begin position="1493"/>
        <end position="1516"/>
    </location>
</feature>
<feature type="region of interest" description="Disordered" evidence="1">
    <location>
        <begin position="780"/>
        <end position="810"/>
    </location>
</feature>
<dbReference type="InterPro" id="IPR041498">
    <property type="entry name" value="Big_6"/>
</dbReference>
<sequence>MAKISLLGVGSGEAVEQAEGLPVNITVPSIVKIGVAPSDIQSCKQSGHDLVIALKSGETIVLKNFFVILAGGPPNELVLEENGKFWQASYVKDTSVFTFDEISTADNEVLKDETDDHTYLWLVGALGLAGVVALVKSGDGGGGHSHGPSTAGATALAAPVLKFDAQSGTLTVEGRPGAVVEIKGQNGQPVATQVIGSDGLAQIQIPAAASNQSITATQKLDGVESAPSPALALPLSKPSAGSIDLDKGELLVTGKPGSTVQLQDKDGKPVGEAVILDENGQGIIKLPQEVGGESVGIVAKDDGKESPAATVEVPLLKPVPGVIDAEKGELPVTGKPGSTVQLQDKDGKPVGEAVILDENGQGVIKLPQDVGGESVGIVAKDDGKESPAATVVVPPMQPTLGEVDPQTGKVEVTGKPGATAQLKDSTGQPLGEPVMLNEQGKGEFPLDTTASGQSVSAVQVVNGTESRPSTAVEVPLLKPTLGIVNRDKGELPVTGKPGATAQLQDKNGQPVGEPALLDDKGQGVIKLPQSTGGEVVGVVVQSAGKQSAAATIDIPLLKPILGVVDSEHGELPVSAKPGAAVQLQDSNGKPVGEVVVLDQTGQGIIPLPQTVGGETMGVVAKVDDQQSPVAAIDLPLLAPVFGAVDPKNNILEVSGKAGATLQLKDLQGKAIGAPVVLDEQGETVIELDPRLSDKNIAMTQSAKGLESVPTALTIPLLTPTLGEVDQQTRKVVVAGKPSGNFEIVDEETGLLYRSGPFDASGASTIKLPGHASGQRIVATQSAPAIASSRSKRSLSDDEPTERAGKLPDTRVSEYSSAVEVPLFGPDLSINDAGDALNLVGMPGATAEVSDSRGVIVGRILLDSDGLGTLPLSQDMGGERLKALVRDGGRESPDEFIDTPLLQPVLGAVDADKGELPVTGKPGATVQLQDSTGKAVGSPVTLDSQGKGHIEVPSTASGQLVSAVQKANGLDSPASTAVEVPLLKPALGVVDADKGELPVTGKPGSTVQLQDKDGKPVGEAVVLDDKGQGVIKLPQDVGGESVGLVAKDDGKESPAATVDVPLLKPLPGVVDVEKGELPVTGKPGSTVQLQDKDGKPVGEAVILDDKGQGVIKLPQEVGGESVGIVAKDDGKESPVATVDVPLLKPLPGVVDVEKGELPVTGKPGSTVQLQDKDGKPVGEAVILDDKGQGVIKLPQEVGGESVGIVAKDDGKESPAATVDVPLLKPLPGVVDVEKGELPVTGKPGSTVQLQDKDGKPVGEAVVLDDKGQGVIKLPQEVGGESVGIVAKDDGQQSPAATVDVPLLKPQPGVVDAEKGELPVTGKPGSTVQLQDKDGKPVGEAVVLDDKGQGVIKLPQGVGGESVGIVAKDDGQQSPVATVTVPPLKPTLSEVDPQTGKVEVTGKPGATVQLQDKGGKPVGTPVTLDGQGKGEIQIPTTVSGQAVSAVQKVDGVDSLPSAAVTVPLLKPVLGVVDADNGELPVTGKPGATVQLQDKDGKPVGTPVTLDDKGQGVIKPPQGVGGESVGVVAKADGQQSPVATVAVPPLKPILSAVDPQTGKVEVTGKPGATVQLKDSTGKSVGAPVTLDGQGKGEIQIPTTASGQAVSAVQTVGGVDSVPSAAVTVPLLKPVLGAVDADKGALPVTGKPGSTVQLQDKDGKPVGTPVTLDDKGQGVIKLPQGVGGESVGVVAKADGQQSPVATVAVPPLKPTLSAADPQTGKVEVTGKPGAIVQLRDKDGKPVGTPVTLDAKGKGEIQIPTTASGQAVSAVQTIGGADSLPSAAVTVPLLKPVLGAVDADKGELPVTGKPGATVQLQDKDGKPVGTPVTLDNKGQGVIKLPQGVGGESVGVVAKADGQQSPVATVAVPPLKPILSEVDPQTGKVKVTGKPGATVQLQDKDGKPVGTPVTLDGQGKGEIQIPTTASGQAVFAVQKVDGVDSLPSAAVTVPLLKPVPGVVDADKGELPVTGKPGATVQLQDKDGKPVGTPVILDEKGQGVIKLPQGVGGESVGVVAKADGQQSPAATVDVPLLKPLLGVLNTEKGELPVTGKPGATVQLQDKDGKPVGEAVVLDEKGQGVIKLPQGVSGESASVVAKDNGQQSPAATVAVPPLKPTLSAVDQQTGKVEVTGKPGATVQLQDSTGKPVGSPVTLDGQGKGEIQIPTTVSGQAVSAVQKVDGVDSLPSAAVTVPLLKPVLGAVDADKGELPVTGKPGSNVQLQDKDGKPVGTPVTLDDKGQGVIKLPQGVGGESVGVVANADGQQSPVATVTVPPLKPTLSEVDPQTGKVEVTGKPGATVQLQDSTGKPIGSPVTLDAQGKGEIQIPTTVSGQAVSAVQKVDGVDSLASAAVTVPLLKPQPGEVDAEKGELPITGKPGSTVQLQDKDGKPVGETVILDDKGQGVIKLPQEVGGESVGIVVKDDGQQSPVATVAVPPLKPTLSEVDPQTGKVEVTGKPGATVQLQDSAGKPIGSPVTLDAQGKGEIQIPSTVSGQAVSAVQTVGGVDSLPSAAVTVPLLTPVLGAVDADKGELPVTGKPGASVQLQDKDGKPVGDAVTLDDKGQGIIKLPQGVSGESVGVVANADGQQSPVATVTVPPLKPTLSEVDPQTGKVEVTGKPGATVQLQYSTGKPIGSPVTLDAQGKGEIQLPTTASGQAVSAVQTVGGVDSVPSAAVTVPLLKPVPGTVDADKGELPVTGKPGATVQLQDKDGKPVGEAVVLDDKGQGIIKLPQEVSGESVGVVAKAEGQQSPVATVTVPPLKPTLSEVDPQTGKVEVTGKPGATVQLQDSAGKPIGSPVTLDAQGKGEIQIPTTVSGQAVSAVQTVGGADSLPSAAVTVPLLKPVLGAVDADKGELPVTGKPGASVQLQDKDGKPVGTPVTLDDKGQGVIKLPQGVGGESVGVVAKADGQQSPVATVTVPPLKPTLSEVDPQTGKVEVTGKPGATAQLQDSAGKPIGSPVTLDAQGKGEIQIPTTVSGQAVSAVQTIGGADSLPSAAVTVPLLKPVLGAVDADKGELPVTGKPGASVQLQDKDGKPVGTPVTLDNKGQGVIKLPQGVGGESVGVVAKADGQQSPVATVAVPPLKPTLGTVDPQTGKVEVTGKPGATVQLQGKDGKPVGTPVTLDGQGKGEIQIPTTVSGQAVSAVQKVDGVDSLPSAAVTVPLLKPLLGAVDADKGELPVTGKPGATVQLQDKDGKPVGDAVTLDGKGEGIIKLPQSVGSESVGVVAKADGVESPVATTNVPLLKPLPGVVDSEKEQLPVTGKPGSTVQLQDKDGNPLGAAVVLDEKGQGVIKLPQGVVGQEIGLVAKANGQTSPVAAVEIPLLKPTLGTVDTDKGELPVTGKPGATVQLLDKDGKPVGTPVILDEKGQGVIKLPQSVGGEPVSVVAKVGDKQSPPALAEIPLLKPVLGTVDKQKNLVEVVGKPGATVQLKDPSGTAVGAPVTLDAQGNGTIKLSPKWSDQGFTLTQAVNGQESVPASVAIPLLAPEFMPFVTGSKMVALIGKPNTSFEVVREGGKPSYATGKFDSDGNASVQLKSNASGQKIVAFHTGADSVSFSARTGSQDETLIVLKKSALAKILGSETSSAVEVPLFAPDLTLNDDTLNVVGMPNATVELSNAAGVMVGQTKLDDNGDGEFVLSQALSGERFFAVVKNAGNKSPEESVDIPLFTVEVGTFDRQTEKLAVTGKPGATVQLQDKDGKPVGAALTLDPQGKGAISVPASLGGESVKVTQTFNKVQSAASNAVAIAPMKPTLGTTDPQTGKLDISGKPGASVQLQDNTGKPIGAPVVLDALGQGQVQLPQAMSGQLISAVQKVNGESSLPSAAIQVPLLAPVLNAVDPQTGKVAVEGKPLASVQLKDSAGKSIGQPVTLDSQGKGVLQLPATAGGQAVSAVQTMGKEVSAPSVAVSVPLLKPTFGVVDALTGTVAVEGKPQSTVDIKLPDGTTVSVPLNAQGKGSLTLPSIASSEALEGVLRVGTETSAPAPITVPVLAPREAAFNNDGKITAKGKPGDIIQVKDAAGTVLSSGVVSKDGVAVIALKAVPQSGAVLSLVANHKGESSPAVEVTAPVVDKDRPLPPTELSISPSGVRILGKAKSGQSVKIINKDTGKDLGTFTVDQSGYFSANIVAQPGGSLLELTAIEGQKTSLPAKLATPMVADGAPPKPFDLSVDATGTKVLGKGAPNAVVLVKAPDDKTVIGKGIVKPDGTFEVSIAPQQGGQLLNVALQHKGKESGSETVMTPYVVSNTPTEVAIVDAGTKVTGKGQPGDVIRVKNDQNEDIGSGVVKPDGTFAVTIPRQPGETTLAVTAQGKGLESAPAFVQTPDIEIPPLKLQAQIDATGTKITGITKAKAIVTVKGPDGQVLGAPVQADSTGKFNVDIAKQTPGSLLSVVAQSGEAQSLPKVLVVPLANGQLAPPLEALISSDGKEISGKAVPNTHIVVKDAAGKQLGQTTPVDANGNYKVVINPVASGGAKLDVYSASTDGKLLSTPVSVIAPFQLVSQVTDVNVGQFINPDVEGESINDNANFVTVGTGLFNLLIDLLGGNTASQTFKFEVGKDEKVTLGFQTSKAWSIAVGNFNGVGLEKWVDGSWHEVRSDSTGGFFNISELNVGWKAGVGITFETPGEYRAVVRNFEAVGLGITSIGVSVKKESFVGGYPDKTIYGKFVLKDGEPVEKMLTVGSTSVNDLVDVVLKGKYGSLIVAADGKYKYIQDTNPNFDKGETERFIFTAKNVWDQTRTGELDVNIKAYSVAGNLLRADRGQTIDAVKVMKVNDKNMGDTFTQSIDGKFGRLEVTKDGKFIYTPKLSLDVLNETDVFKYVLKHDNGETVTSTLNVHIADFKTVTALNDITTTPLVMPDPVLDAQIDDSQAAPEMASKNALPSLNTTSEQKLDLSKLVSLQPKTSTSEQPLKVKWEDLMKTDSPALTAGSTLDLPDSWKADGQKTAHNGNDYLHYIDAVTKQEVWVQSGISVV</sequence>
<evidence type="ECO:0000256" key="1">
    <source>
        <dbReference type="SAM" id="MobiDB-lite"/>
    </source>
</evidence>
<dbReference type="InterPro" id="IPR048051">
    <property type="entry name" value="BapA-like_prefix-like"/>
</dbReference>
<comment type="caution">
    <text evidence="4">The sequence shown here is derived from an EMBL/GenBank/DDBJ whole genome shotgun (WGS) entry which is preliminary data.</text>
</comment>
<dbReference type="Pfam" id="PF22783">
    <property type="entry name" value="BapA_N"/>
    <property type="match status" value="1"/>
</dbReference>
<feature type="domain" description="Bacterial Ig" evidence="2">
    <location>
        <begin position="4401"/>
        <end position="4480"/>
    </location>
</feature>
<evidence type="ECO:0000313" key="5">
    <source>
        <dbReference type="Proteomes" id="UP000814074"/>
    </source>
</evidence>
<feature type="compositionally biased region" description="Basic and acidic residues" evidence="1">
    <location>
        <begin position="800"/>
        <end position="810"/>
    </location>
</feature>